<dbReference type="RefSeq" id="WP_052595540.1">
    <property type="nucleotide sequence ID" value="NZ_CP011112.1"/>
</dbReference>
<dbReference type="KEGG" id="lmoi:VV02_23390"/>
<name>A0A0K1JNE0_9MICO</name>
<dbReference type="Gene3D" id="1.10.287.1080">
    <property type="entry name" value="MazG-like"/>
    <property type="match status" value="1"/>
</dbReference>
<dbReference type="AlphaFoldDB" id="A0A0K1JNE0"/>
<organism evidence="1 2">
    <name type="scientific">Luteipulveratus mongoliensis</name>
    <dbReference type="NCBI Taxonomy" id="571913"/>
    <lineage>
        <taxon>Bacteria</taxon>
        <taxon>Bacillati</taxon>
        <taxon>Actinomycetota</taxon>
        <taxon>Actinomycetes</taxon>
        <taxon>Micrococcales</taxon>
        <taxon>Dermacoccaceae</taxon>
        <taxon>Luteipulveratus</taxon>
    </lineage>
</organism>
<sequence length="114" mass="13171">MDIRELTAQVEQISQTYASRFDITRDDNWQILKLHEEVGELTQAHLMRQGQARQKGLTPEAIDAAFREEVADVLSQVLLLAHHHRIDVEQAIADKWLIWKDVSPRPEDVLPHEA</sequence>
<keyword evidence="2" id="KW-1185">Reference proteome</keyword>
<reference evidence="1 2" key="1">
    <citation type="submission" date="2015-03" db="EMBL/GenBank/DDBJ databases">
        <title>Luteipulveratus halotolerans sp. nov., a novel actinobacterium (Dermacoccaceae) from Sarawak, Malaysia.</title>
        <authorList>
            <person name="Juboi H."/>
            <person name="Basik A."/>
            <person name="Shamsul S.S."/>
            <person name="Arnold P."/>
            <person name="Schmitt E.K."/>
            <person name="Sanglier J.-J."/>
            <person name="Yeo T."/>
        </authorList>
    </citation>
    <scope>NUCLEOTIDE SEQUENCE [LARGE SCALE GENOMIC DNA]</scope>
    <source>
        <strain evidence="1 2">MN07-A0370</strain>
    </source>
</reference>
<accession>A0A0K1JNE0</accession>
<dbReference type="CDD" id="cd11538">
    <property type="entry name" value="NTP-PPase_u1"/>
    <property type="match status" value="1"/>
</dbReference>
<dbReference type="EMBL" id="CP011112">
    <property type="protein sequence ID" value="AKU18118.1"/>
    <property type="molecule type" value="Genomic_DNA"/>
</dbReference>
<protein>
    <submittedName>
        <fullName evidence="1">Pyrophosphatase</fullName>
    </submittedName>
</protein>
<dbReference type="OrthoDB" id="9791898at2"/>
<proteinExistence type="predicted"/>
<evidence type="ECO:0000313" key="1">
    <source>
        <dbReference type="EMBL" id="AKU18118.1"/>
    </source>
</evidence>
<dbReference type="SUPFAM" id="SSF101386">
    <property type="entry name" value="all-alpha NTP pyrophosphatases"/>
    <property type="match status" value="1"/>
</dbReference>
<dbReference type="PATRIC" id="fig|571913.6.peg.4737"/>
<gene>
    <name evidence="1" type="ORF">VV02_23390</name>
</gene>
<evidence type="ECO:0000313" key="2">
    <source>
        <dbReference type="Proteomes" id="UP000066480"/>
    </source>
</evidence>
<dbReference type="Proteomes" id="UP000066480">
    <property type="component" value="Chromosome"/>
</dbReference>